<accession>A0A9P6Q288</accession>
<dbReference type="GO" id="GO:0003723">
    <property type="term" value="F:RNA binding"/>
    <property type="evidence" value="ECO:0007669"/>
    <property type="project" value="TreeGrafter"/>
</dbReference>
<comment type="similarity">
    <text evidence="2">Belongs to the SURF6 family.</text>
</comment>
<feature type="compositionally biased region" description="Acidic residues" evidence="4">
    <location>
        <begin position="169"/>
        <end position="191"/>
    </location>
</feature>
<feature type="compositionally biased region" description="Acidic residues" evidence="4">
    <location>
        <begin position="200"/>
        <end position="211"/>
    </location>
</feature>
<feature type="region of interest" description="Disordered" evidence="4">
    <location>
        <begin position="417"/>
        <end position="504"/>
    </location>
</feature>
<dbReference type="AlphaFoldDB" id="A0A9P6Q288"/>
<keyword evidence="7" id="KW-1185">Reference proteome</keyword>
<dbReference type="Proteomes" id="UP000807716">
    <property type="component" value="Unassembled WGS sequence"/>
</dbReference>
<dbReference type="InterPro" id="IPR029190">
    <property type="entry name" value="Rrp14/SURF6_C"/>
</dbReference>
<dbReference type="OrthoDB" id="444809at2759"/>
<dbReference type="PANTHER" id="PTHR14369:SF0">
    <property type="entry name" value="SURFEIT LOCUS PROTEIN 6"/>
    <property type="match status" value="1"/>
</dbReference>
<evidence type="ECO:0000259" key="5">
    <source>
        <dbReference type="Pfam" id="PF04935"/>
    </source>
</evidence>
<name>A0A9P6Q288_9FUNG</name>
<comment type="caution">
    <text evidence="6">The sequence shown here is derived from an EMBL/GenBank/DDBJ whole genome shotgun (WGS) entry which is preliminary data.</text>
</comment>
<dbReference type="GO" id="GO:0003677">
    <property type="term" value="F:DNA binding"/>
    <property type="evidence" value="ECO:0007669"/>
    <property type="project" value="TreeGrafter"/>
</dbReference>
<dbReference type="GO" id="GO:0042273">
    <property type="term" value="P:ribosomal large subunit biogenesis"/>
    <property type="evidence" value="ECO:0007669"/>
    <property type="project" value="TreeGrafter"/>
</dbReference>
<feature type="domain" description="Ribosomal RNA-processing protein 14/surfeit locus protein 6 C-terminal" evidence="5">
    <location>
        <begin position="279"/>
        <end position="468"/>
    </location>
</feature>
<evidence type="ECO:0000313" key="7">
    <source>
        <dbReference type="Proteomes" id="UP000807716"/>
    </source>
</evidence>
<feature type="compositionally biased region" description="Basic and acidic residues" evidence="4">
    <location>
        <begin position="338"/>
        <end position="353"/>
    </location>
</feature>
<gene>
    <name evidence="6" type="primary">SURF6</name>
    <name evidence="6" type="ORF">DFQ27_004336</name>
</gene>
<dbReference type="EMBL" id="JAAAJB010000300">
    <property type="protein sequence ID" value="KAG0259043.1"/>
    <property type="molecule type" value="Genomic_DNA"/>
</dbReference>
<dbReference type="GO" id="GO:0005730">
    <property type="term" value="C:nucleolus"/>
    <property type="evidence" value="ECO:0007669"/>
    <property type="project" value="TreeGrafter"/>
</dbReference>
<evidence type="ECO:0000256" key="2">
    <source>
        <dbReference type="ARBA" id="ARBA00005904"/>
    </source>
</evidence>
<dbReference type="Pfam" id="PF04935">
    <property type="entry name" value="SURF6"/>
    <property type="match status" value="1"/>
</dbReference>
<evidence type="ECO:0000256" key="1">
    <source>
        <dbReference type="ARBA" id="ARBA00004123"/>
    </source>
</evidence>
<organism evidence="6 7">
    <name type="scientific">Actinomortierella ambigua</name>
    <dbReference type="NCBI Taxonomy" id="1343610"/>
    <lineage>
        <taxon>Eukaryota</taxon>
        <taxon>Fungi</taxon>
        <taxon>Fungi incertae sedis</taxon>
        <taxon>Mucoromycota</taxon>
        <taxon>Mortierellomycotina</taxon>
        <taxon>Mortierellomycetes</taxon>
        <taxon>Mortierellales</taxon>
        <taxon>Mortierellaceae</taxon>
        <taxon>Actinomortierella</taxon>
    </lineage>
</organism>
<comment type="subcellular location">
    <subcellularLocation>
        <location evidence="1">Nucleus</location>
    </subcellularLocation>
</comment>
<feature type="compositionally biased region" description="Basic residues" evidence="4">
    <location>
        <begin position="493"/>
        <end position="504"/>
    </location>
</feature>
<feature type="region of interest" description="Disordered" evidence="4">
    <location>
        <begin position="258"/>
        <end position="395"/>
    </location>
</feature>
<feature type="region of interest" description="Disordered" evidence="4">
    <location>
        <begin position="140"/>
        <end position="218"/>
    </location>
</feature>
<feature type="compositionally biased region" description="Basic and acidic residues" evidence="4">
    <location>
        <begin position="417"/>
        <end position="463"/>
    </location>
</feature>
<dbReference type="PANTHER" id="PTHR14369">
    <property type="entry name" value="SURFEIT LOCUS PROTEIN 6"/>
    <property type="match status" value="1"/>
</dbReference>
<proteinExistence type="inferred from homology"/>
<keyword evidence="3" id="KW-0539">Nucleus</keyword>
<sequence length="504" mass="55221">MADSFQLETLEVSSLDAKDINVVMHSHAPSLDNITRPTSLYEGLLANFYLAPYLTDLINIGADQGPWLPIRVTLEDNTCTNSKYQHNKKRLAPKQEIKERTKKAKKAKLIGSMQRNDEISLIDLRDLLSLILPPGSAFDDMATPQLDPENVKSVSDIQSEMAAKSKDAEESDDDEEADEEDAEDDEDEEMAEPATLVNELGDDEEMEDDSEAPQMGKKLSHVFEGLATQAEAVARNPAPAPKSITELRAKLEARLADLRSKRGGNAGGADASGKPVSRQAILEARLKRKRDRKASLKLAKEKRANGSGTGGSEGLVVKDTASSKAAAGGRPSASSINDKGEVRFSKFEFEGMNKKKKGPTDAKGQLKQVEKQKEKLAALQASNPEKASAVKEKDTWKKALQLAQGDKVKDDAKLLKKTIKREETLKKKKAKDWSERKSSVKKTQDQKLKKREENIQSRIDAKKNKGKKGSNSSAGAKKGGNKAKGRAGFEGKHNKKPNKKPSKK</sequence>
<reference evidence="6" key="1">
    <citation type="journal article" date="2020" name="Fungal Divers.">
        <title>Resolving the Mortierellaceae phylogeny through synthesis of multi-gene phylogenetics and phylogenomics.</title>
        <authorList>
            <person name="Vandepol N."/>
            <person name="Liber J."/>
            <person name="Desiro A."/>
            <person name="Na H."/>
            <person name="Kennedy M."/>
            <person name="Barry K."/>
            <person name="Grigoriev I.V."/>
            <person name="Miller A.N."/>
            <person name="O'Donnell K."/>
            <person name="Stajich J.E."/>
            <person name="Bonito G."/>
        </authorList>
    </citation>
    <scope>NUCLEOTIDE SEQUENCE</scope>
    <source>
        <strain evidence="6">BC1065</strain>
    </source>
</reference>
<evidence type="ECO:0000256" key="4">
    <source>
        <dbReference type="SAM" id="MobiDB-lite"/>
    </source>
</evidence>
<dbReference type="GO" id="GO:0042274">
    <property type="term" value="P:ribosomal small subunit biogenesis"/>
    <property type="evidence" value="ECO:0007669"/>
    <property type="project" value="TreeGrafter"/>
</dbReference>
<dbReference type="InterPro" id="IPR007019">
    <property type="entry name" value="SURF6"/>
</dbReference>
<evidence type="ECO:0000313" key="6">
    <source>
        <dbReference type="EMBL" id="KAG0259043.1"/>
    </source>
</evidence>
<protein>
    <submittedName>
        <fullName evidence="6">Surfeit locus protein</fullName>
    </submittedName>
</protein>
<evidence type="ECO:0000256" key="3">
    <source>
        <dbReference type="ARBA" id="ARBA00023242"/>
    </source>
</evidence>